<dbReference type="AlphaFoldDB" id="A0A5C6AH95"/>
<evidence type="ECO:0000313" key="1">
    <source>
        <dbReference type="EMBL" id="TWT98786.1"/>
    </source>
</evidence>
<organism evidence="1 2">
    <name type="scientific">Neorhodopirellula pilleata</name>
    <dbReference type="NCBI Taxonomy" id="2714738"/>
    <lineage>
        <taxon>Bacteria</taxon>
        <taxon>Pseudomonadati</taxon>
        <taxon>Planctomycetota</taxon>
        <taxon>Planctomycetia</taxon>
        <taxon>Pirellulales</taxon>
        <taxon>Pirellulaceae</taxon>
        <taxon>Neorhodopirellula</taxon>
    </lineage>
</organism>
<evidence type="ECO:0000313" key="2">
    <source>
        <dbReference type="Proteomes" id="UP000316213"/>
    </source>
</evidence>
<gene>
    <name evidence="1" type="ORF">Pla100_19520</name>
</gene>
<keyword evidence="2" id="KW-1185">Reference proteome</keyword>
<accession>A0A5C6AH95</accession>
<sequence length="89" mass="10053">MTDSRSNLWNSVQSVAVEVHLRRGQQRPALFAPKALLAISRWSCEANTTGQPTLVVPHFRREFGRKVPEATFTFRTALEYVTPLPTGQK</sequence>
<protein>
    <submittedName>
        <fullName evidence="1">Uncharacterized protein</fullName>
    </submittedName>
</protein>
<reference evidence="1 2" key="1">
    <citation type="submission" date="2019-02" db="EMBL/GenBank/DDBJ databases">
        <title>Deep-cultivation of Planctomycetes and their phenomic and genomic characterization uncovers novel biology.</title>
        <authorList>
            <person name="Wiegand S."/>
            <person name="Jogler M."/>
            <person name="Boedeker C."/>
            <person name="Pinto D."/>
            <person name="Vollmers J."/>
            <person name="Rivas-Marin E."/>
            <person name="Kohn T."/>
            <person name="Peeters S.H."/>
            <person name="Heuer A."/>
            <person name="Rast P."/>
            <person name="Oberbeckmann S."/>
            <person name="Bunk B."/>
            <person name="Jeske O."/>
            <person name="Meyerdierks A."/>
            <person name="Storesund J.E."/>
            <person name="Kallscheuer N."/>
            <person name="Luecker S."/>
            <person name="Lage O.M."/>
            <person name="Pohl T."/>
            <person name="Merkel B.J."/>
            <person name="Hornburger P."/>
            <person name="Mueller R.-W."/>
            <person name="Bruemmer F."/>
            <person name="Labrenz M."/>
            <person name="Spormann A.M."/>
            <person name="Op Den Camp H."/>
            <person name="Overmann J."/>
            <person name="Amann R."/>
            <person name="Jetten M.S.M."/>
            <person name="Mascher T."/>
            <person name="Medema M.H."/>
            <person name="Devos D.P."/>
            <person name="Kaster A.-K."/>
            <person name="Ovreas L."/>
            <person name="Rohde M."/>
            <person name="Galperin M.Y."/>
            <person name="Jogler C."/>
        </authorList>
    </citation>
    <scope>NUCLEOTIDE SEQUENCE [LARGE SCALE GENOMIC DNA]</scope>
    <source>
        <strain evidence="1 2">Pla100</strain>
    </source>
</reference>
<proteinExistence type="predicted"/>
<name>A0A5C6AH95_9BACT</name>
<comment type="caution">
    <text evidence="1">The sequence shown here is derived from an EMBL/GenBank/DDBJ whole genome shotgun (WGS) entry which is preliminary data.</text>
</comment>
<dbReference type="Proteomes" id="UP000316213">
    <property type="component" value="Unassembled WGS sequence"/>
</dbReference>
<dbReference type="EMBL" id="SJPM01000003">
    <property type="protein sequence ID" value="TWT98786.1"/>
    <property type="molecule type" value="Genomic_DNA"/>
</dbReference>